<sequence>MALQVLGGLVLLASPSLRSHTKSSSGTRPTPFARTLSSAGIHSRATPVLGTELPKRWMACIGLGGYEYLYICRSDEQYGEVVCFGPKELSK</sequence>
<reference evidence="1 2" key="1">
    <citation type="submission" date="2019-01" db="EMBL/GenBank/DDBJ databases">
        <title>Draft genome sequences of three monokaryotic isolates of the white-rot basidiomycete fungus Dichomitus squalens.</title>
        <authorList>
            <consortium name="DOE Joint Genome Institute"/>
            <person name="Lopez S.C."/>
            <person name="Andreopoulos B."/>
            <person name="Pangilinan J."/>
            <person name="Lipzen A."/>
            <person name="Riley R."/>
            <person name="Ahrendt S."/>
            <person name="Ng V."/>
            <person name="Barry K."/>
            <person name="Daum C."/>
            <person name="Grigoriev I.V."/>
            <person name="Hilden K.S."/>
            <person name="Makela M.R."/>
            <person name="de Vries R.P."/>
        </authorList>
    </citation>
    <scope>NUCLEOTIDE SEQUENCE [LARGE SCALE GENOMIC DNA]</scope>
    <source>
        <strain evidence="1 2">CBS 464.89</strain>
    </source>
</reference>
<protein>
    <submittedName>
        <fullName evidence="1">Uncharacterized protein</fullName>
    </submittedName>
</protein>
<evidence type="ECO:0000313" key="2">
    <source>
        <dbReference type="Proteomes" id="UP000292082"/>
    </source>
</evidence>
<name>A0A4Q9PEN1_9APHY</name>
<gene>
    <name evidence="1" type="ORF">BD310DRAFT_938281</name>
</gene>
<dbReference type="EMBL" id="ML145217">
    <property type="protein sequence ID" value="TBU53339.1"/>
    <property type="molecule type" value="Genomic_DNA"/>
</dbReference>
<evidence type="ECO:0000313" key="1">
    <source>
        <dbReference type="EMBL" id="TBU53339.1"/>
    </source>
</evidence>
<keyword evidence="2" id="KW-1185">Reference proteome</keyword>
<organism evidence="1 2">
    <name type="scientific">Dichomitus squalens</name>
    <dbReference type="NCBI Taxonomy" id="114155"/>
    <lineage>
        <taxon>Eukaryota</taxon>
        <taxon>Fungi</taxon>
        <taxon>Dikarya</taxon>
        <taxon>Basidiomycota</taxon>
        <taxon>Agaricomycotina</taxon>
        <taxon>Agaricomycetes</taxon>
        <taxon>Polyporales</taxon>
        <taxon>Polyporaceae</taxon>
        <taxon>Dichomitus</taxon>
    </lineage>
</organism>
<dbReference type="Proteomes" id="UP000292082">
    <property type="component" value="Unassembled WGS sequence"/>
</dbReference>
<accession>A0A4Q9PEN1</accession>
<proteinExistence type="predicted"/>
<dbReference type="AlphaFoldDB" id="A0A4Q9PEN1"/>